<gene>
    <name evidence="2" type="ORF">BA92_11330</name>
    <name evidence="3" type="ORF">IE90_01920</name>
</gene>
<evidence type="ECO:0000313" key="5">
    <source>
        <dbReference type="Proteomes" id="UP000031980"/>
    </source>
</evidence>
<dbReference type="Gene3D" id="2.60.40.1120">
    <property type="entry name" value="Carboxypeptidase-like, regulatory domain"/>
    <property type="match status" value="1"/>
</dbReference>
<dbReference type="Proteomes" id="UP000031980">
    <property type="component" value="Unassembled WGS sequence"/>
</dbReference>
<reference evidence="2 5" key="1">
    <citation type="submission" date="2014-07" db="EMBL/GenBank/DDBJ databases">
        <title>Porphyromonadaceae bacterium OUH 308042 = ATCC BAA-2681 = DSM 28342 draft genome.</title>
        <authorList>
            <person name="Sydenham T.V."/>
            <person name="Hasman H."/>
            <person name="Justensen U.S."/>
        </authorList>
    </citation>
    <scope>NUCLEOTIDE SEQUENCE [LARGE SCALE GENOMIC DNA]</scope>
    <source>
        <strain evidence="2 5">OUH 308042</strain>
    </source>
</reference>
<comment type="caution">
    <text evidence="2">The sequence shown here is derived from an EMBL/GenBank/DDBJ whole genome shotgun (WGS) entry which is preliminary data.</text>
</comment>
<keyword evidence="5" id="KW-1185">Reference proteome</keyword>
<dbReference type="SUPFAM" id="SSF49464">
    <property type="entry name" value="Carboxypeptidase regulatory domain-like"/>
    <property type="match status" value="1"/>
</dbReference>
<dbReference type="RefSeq" id="WP_041502178.1">
    <property type="nucleotide sequence ID" value="NZ_JPIT01000007.1"/>
</dbReference>
<reference evidence="3 4" key="2">
    <citation type="submission" date="2014-07" db="EMBL/GenBank/DDBJ databases">
        <title>Porphyromonadaceae bacterium OUH 334697 = ATCC BAA-2682 = DSM 28341 draft genome.</title>
        <authorList>
            <person name="Sydenham T.V."/>
            <person name="Hasman H."/>
            <person name="Justesen U.S."/>
        </authorList>
    </citation>
    <scope>NUCLEOTIDE SEQUENCE [LARGE SCALE GENOMIC DNA]</scope>
    <source>
        <strain evidence="3 4">OUH 334697</strain>
    </source>
</reference>
<accession>A0A0C3ND03</accession>
<protein>
    <recommendedName>
        <fullName evidence="6">Carboxypeptidase-like regulatory domain-containing protein</fullName>
    </recommendedName>
</protein>
<feature type="chain" id="PRO_5043118849" description="Carboxypeptidase-like regulatory domain-containing protein" evidence="1">
    <location>
        <begin position="29"/>
        <end position="141"/>
    </location>
</feature>
<keyword evidence="1" id="KW-0732">Signal</keyword>
<organism evidence="2 5">
    <name type="scientific">Sanguibacteroides justesenii</name>
    <dbReference type="NCBI Taxonomy" id="1547597"/>
    <lineage>
        <taxon>Bacteria</taxon>
        <taxon>Pseudomonadati</taxon>
        <taxon>Bacteroidota</taxon>
        <taxon>Bacteroidia</taxon>
        <taxon>Bacteroidales</taxon>
        <taxon>Porphyromonadaceae</taxon>
        <taxon>Sanguibacteroides</taxon>
    </lineage>
</organism>
<dbReference type="EMBL" id="JPIT01000007">
    <property type="protein sequence ID" value="KIO47362.1"/>
    <property type="molecule type" value="Genomic_DNA"/>
</dbReference>
<dbReference type="InterPro" id="IPR008969">
    <property type="entry name" value="CarboxyPept-like_regulatory"/>
</dbReference>
<evidence type="ECO:0000313" key="4">
    <source>
        <dbReference type="Proteomes" id="UP000031937"/>
    </source>
</evidence>
<dbReference type="Proteomes" id="UP000031937">
    <property type="component" value="Unassembled WGS sequence"/>
</dbReference>
<name>A0A0C3ND03_9PORP</name>
<dbReference type="AlphaFoldDB" id="A0A0C3ND03"/>
<dbReference type="FunFam" id="2.60.40.1120:FF:000003">
    <property type="entry name" value="Outer membrane protein Omp121"/>
    <property type="match status" value="1"/>
</dbReference>
<dbReference type="OrthoDB" id="9761152at2"/>
<evidence type="ECO:0000256" key="1">
    <source>
        <dbReference type="SAM" id="SignalP"/>
    </source>
</evidence>
<sequence length="141" mass="16117">MKTKIFFQKMIMLLFVICSFHMVSYGQSSRITGVVTDMAGEPLIGVNVQIKRTNIGTITDFDGNFTIVGVMPGDTLVFSYIGMKKVEVGVRGLSVIHVVMRDDFMVLSTDTFQKRLLTFYKDCVFFDYDRFLRTRIQPQVC</sequence>
<feature type="signal peptide" evidence="1">
    <location>
        <begin position="1"/>
        <end position="28"/>
    </location>
</feature>
<evidence type="ECO:0000313" key="3">
    <source>
        <dbReference type="EMBL" id="KIO47362.1"/>
    </source>
</evidence>
<proteinExistence type="predicted"/>
<evidence type="ECO:0000313" key="2">
    <source>
        <dbReference type="EMBL" id="KIO43977.1"/>
    </source>
</evidence>
<evidence type="ECO:0008006" key="6">
    <source>
        <dbReference type="Google" id="ProtNLM"/>
    </source>
</evidence>
<dbReference type="EMBL" id="JPIU01000040">
    <property type="protein sequence ID" value="KIO43977.1"/>
    <property type="molecule type" value="Genomic_DNA"/>
</dbReference>
<dbReference type="Pfam" id="PF13715">
    <property type="entry name" value="CarbopepD_reg_2"/>
    <property type="match status" value="1"/>
</dbReference>